<accession>A0AAD5MZN8</accession>
<dbReference type="EMBL" id="JAHQIW010001965">
    <property type="protein sequence ID" value="KAJ1354104.1"/>
    <property type="molecule type" value="Genomic_DNA"/>
</dbReference>
<evidence type="ECO:0000313" key="1">
    <source>
        <dbReference type="EMBL" id="KAJ1354104.1"/>
    </source>
</evidence>
<evidence type="ECO:0000313" key="2">
    <source>
        <dbReference type="Proteomes" id="UP001196413"/>
    </source>
</evidence>
<gene>
    <name evidence="1" type="ORF">KIN20_010922</name>
</gene>
<sequence>MKDRHVWDMIVVGLIPIGTTQNLTVCKCLKSSLDDNPDVVCTDLVQRDRDFRRRNGTVQGIL</sequence>
<keyword evidence="2" id="KW-1185">Reference proteome</keyword>
<dbReference type="Proteomes" id="UP001196413">
    <property type="component" value="Unassembled WGS sequence"/>
</dbReference>
<comment type="caution">
    <text evidence="1">The sequence shown here is derived from an EMBL/GenBank/DDBJ whole genome shotgun (WGS) entry which is preliminary data.</text>
</comment>
<dbReference type="AlphaFoldDB" id="A0AAD5MZN8"/>
<organism evidence="1 2">
    <name type="scientific">Parelaphostrongylus tenuis</name>
    <name type="common">Meningeal worm</name>
    <dbReference type="NCBI Taxonomy" id="148309"/>
    <lineage>
        <taxon>Eukaryota</taxon>
        <taxon>Metazoa</taxon>
        <taxon>Ecdysozoa</taxon>
        <taxon>Nematoda</taxon>
        <taxon>Chromadorea</taxon>
        <taxon>Rhabditida</taxon>
        <taxon>Rhabditina</taxon>
        <taxon>Rhabditomorpha</taxon>
        <taxon>Strongyloidea</taxon>
        <taxon>Metastrongylidae</taxon>
        <taxon>Parelaphostrongylus</taxon>
    </lineage>
</organism>
<reference evidence="1" key="1">
    <citation type="submission" date="2021-06" db="EMBL/GenBank/DDBJ databases">
        <title>Parelaphostrongylus tenuis whole genome reference sequence.</title>
        <authorList>
            <person name="Garwood T.J."/>
            <person name="Larsen P.A."/>
            <person name="Fountain-Jones N.M."/>
            <person name="Garbe J.R."/>
            <person name="Macchietto M.G."/>
            <person name="Kania S.A."/>
            <person name="Gerhold R.W."/>
            <person name="Richards J.E."/>
            <person name="Wolf T.M."/>
        </authorList>
    </citation>
    <scope>NUCLEOTIDE SEQUENCE</scope>
    <source>
        <strain evidence="1">MNPRO001-30</strain>
        <tissue evidence="1">Meninges</tissue>
    </source>
</reference>
<proteinExistence type="predicted"/>
<protein>
    <submittedName>
        <fullName evidence="1">Uncharacterized protein</fullName>
    </submittedName>
</protein>
<name>A0AAD5MZN8_PARTN</name>